<organism evidence="1 2">
    <name type="scientific">Carya illinoinensis</name>
    <name type="common">Pecan</name>
    <dbReference type="NCBI Taxonomy" id="32201"/>
    <lineage>
        <taxon>Eukaryota</taxon>
        <taxon>Viridiplantae</taxon>
        <taxon>Streptophyta</taxon>
        <taxon>Embryophyta</taxon>
        <taxon>Tracheophyta</taxon>
        <taxon>Spermatophyta</taxon>
        <taxon>Magnoliopsida</taxon>
        <taxon>eudicotyledons</taxon>
        <taxon>Gunneridae</taxon>
        <taxon>Pentapetalae</taxon>
        <taxon>rosids</taxon>
        <taxon>fabids</taxon>
        <taxon>Fagales</taxon>
        <taxon>Juglandaceae</taxon>
        <taxon>Carya</taxon>
    </lineage>
</organism>
<dbReference type="AlphaFoldDB" id="A0A8T1P1E2"/>
<gene>
    <name evidence="1" type="ORF">CIPAW_11G117000</name>
</gene>
<accession>A0A8T1P1E2</accession>
<evidence type="ECO:0000313" key="1">
    <source>
        <dbReference type="EMBL" id="KAG6636525.1"/>
    </source>
</evidence>
<reference evidence="1" key="1">
    <citation type="submission" date="2020-12" db="EMBL/GenBank/DDBJ databases">
        <title>WGS assembly of Carya illinoinensis cv. Pawnee.</title>
        <authorList>
            <person name="Platts A."/>
            <person name="Shu S."/>
            <person name="Wright S."/>
            <person name="Barry K."/>
            <person name="Edger P."/>
            <person name="Pires J.C."/>
            <person name="Schmutz J."/>
        </authorList>
    </citation>
    <scope>NUCLEOTIDE SEQUENCE</scope>
    <source>
        <tissue evidence="1">Leaf</tissue>
    </source>
</reference>
<dbReference type="Proteomes" id="UP000811609">
    <property type="component" value="Chromosome 11"/>
</dbReference>
<keyword evidence="2" id="KW-1185">Reference proteome</keyword>
<dbReference type="EMBL" id="CM031819">
    <property type="protein sequence ID" value="KAG6636525.1"/>
    <property type="molecule type" value="Genomic_DNA"/>
</dbReference>
<name>A0A8T1P1E2_CARIL</name>
<proteinExistence type="predicted"/>
<protein>
    <submittedName>
        <fullName evidence="1">Uncharacterized protein</fullName>
    </submittedName>
</protein>
<comment type="caution">
    <text evidence="1">The sequence shown here is derived from an EMBL/GenBank/DDBJ whole genome shotgun (WGS) entry which is preliminary data.</text>
</comment>
<sequence length="31" mass="3663">MLPSSTMKDFVWFFSAKQYPFQQSEDHVPIA</sequence>
<evidence type="ECO:0000313" key="2">
    <source>
        <dbReference type="Proteomes" id="UP000811609"/>
    </source>
</evidence>